<protein>
    <submittedName>
        <fullName evidence="1">Uncharacterized protein</fullName>
    </submittedName>
</protein>
<sequence>MAILGLSSSSCRISWRFFSPPEKPSLTLRSAKAGSMSSAAIAALTSLTQCRSFGGSPRMAVAAERRKFDIETPGTSTGYCMARNRPARARSSMLIASTSAPSRVMVPDVTWYLGWPAMA</sequence>
<proteinExistence type="predicted"/>
<organism evidence="1 2">
    <name type="scientific">Mycobacterium tuberculosis</name>
    <dbReference type="NCBI Taxonomy" id="1773"/>
    <lineage>
        <taxon>Bacteria</taxon>
        <taxon>Bacillati</taxon>
        <taxon>Actinomycetota</taxon>
        <taxon>Actinomycetes</taxon>
        <taxon>Mycobacteriales</taxon>
        <taxon>Mycobacteriaceae</taxon>
        <taxon>Mycobacterium</taxon>
        <taxon>Mycobacterium tuberculosis complex</taxon>
    </lineage>
</organism>
<dbReference type="AlphaFoldDB" id="A0A654U3H6"/>
<accession>A0A654U3H6</accession>
<name>A0A654U3H6_MYCTX</name>
<reference evidence="1 2" key="1">
    <citation type="submission" date="2015-03" db="EMBL/GenBank/DDBJ databases">
        <authorList>
            <consortium name="Pathogen Informatics"/>
        </authorList>
    </citation>
    <scope>NUCLEOTIDE SEQUENCE [LARGE SCALE GENOMIC DNA]</scope>
    <source>
        <strain evidence="1 2">C09601061</strain>
    </source>
</reference>
<evidence type="ECO:0000313" key="1">
    <source>
        <dbReference type="EMBL" id="CFR91038.1"/>
    </source>
</evidence>
<dbReference type="Proteomes" id="UP000046680">
    <property type="component" value="Unassembled WGS sequence"/>
</dbReference>
<evidence type="ECO:0000313" key="2">
    <source>
        <dbReference type="Proteomes" id="UP000046680"/>
    </source>
</evidence>
<dbReference type="EMBL" id="CGCX01001224">
    <property type="protein sequence ID" value="CFR91038.1"/>
    <property type="molecule type" value="Genomic_DNA"/>
</dbReference>
<gene>
    <name evidence="1" type="ORF">ERS007657_02884</name>
</gene>